<evidence type="ECO:0000313" key="2">
    <source>
        <dbReference type="Proteomes" id="UP000274843"/>
    </source>
</evidence>
<dbReference type="EMBL" id="RKHY01000001">
    <property type="protein sequence ID" value="ROS38287.1"/>
    <property type="molecule type" value="Genomic_DNA"/>
</dbReference>
<proteinExistence type="predicted"/>
<reference evidence="1 2" key="1">
    <citation type="submission" date="2018-11" db="EMBL/GenBank/DDBJ databases">
        <title>Sequencing the genomes of 1000 actinobacteria strains.</title>
        <authorList>
            <person name="Klenk H.-P."/>
        </authorList>
    </citation>
    <scope>NUCLEOTIDE SEQUENCE [LARGE SCALE GENOMIC DNA]</scope>
    <source>
        <strain evidence="1 2">DSM 44348</strain>
    </source>
</reference>
<gene>
    <name evidence="1" type="ORF">EDD35_0558</name>
</gene>
<name>A0A3N2GNU9_9PSEU</name>
<evidence type="ECO:0000313" key="1">
    <source>
        <dbReference type="EMBL" id="ROS38287.1"/>
    </source>
</evidence>
<dbReference type="AlphaFoldDB" id="A0A3N2GNU9"/>
<keyword evidence="2" id="KW-1185">Reference proteome</keyword>
<accession>A0A3N2GNU9</accession>
<dbReference type="GeneID" id="301842038"/>
<sequence length="276" mass="30877">MDLPPVPPSVRALATSGQLPPELAALFTPPGHERWGRIAEAVDERLDEVDPAVRGAFALAGAYGHLDDIEFLESGEMHEHNDRAVALIEEALEHGVPDEEVQELWDFTYRVQDAAHLARDHEEYVAKHGATAERRLNIKLEEAHARYEAGDRDAALRLFREVAEADVWGEFSGAAHRSDIGWCRLLHDAAHHDGPEAARKIWEEAKASRHAARFPYPHWSAPPIEMLLGTGVPDLLAILARERLEAAESNPPWPLDDDELRVLALAVDEIERYHRA</sequence>
<organism evidence="1 2">
    <name type="scientific">Amycolatopsis thermoflava</name>
    <dbReference type="NCBI Taxonomy" id="84480"/>
    <lineage>
        <taxon>Bacteria</taxon>
        <taxon>Bacillati</taxon>
        <taxon>Actinomycetota</taxon>
        <taxon>Actinomycetes</taxon>
        <taxon>Pseudonocardiales</taxon>
        <taxon>Pseudonocardiaceae</taxon>
        <taxon>Amycolatopsis</taxon>
        <taxon>Amycolatopsis methanolica group</taxon>
    </lineage>
</organism>
<dbReference type="RefSeq" id="WP_123682724.1">
    <property type="nucleotide sequence ID" value="NZ_RKHY01000001.1"/>
</dbReference>
<protein>
    <submittedName>
        <fullName evidence="1">Uncharacterized protein</fullName>
    </submittedName>
</protein>
<dbReference type="Proteomes" id="UP000274843">
    <property type="component" value="Unassembled WGS sequence"/>
</dbReference>
<comment type="caution">
    <text evidence="1">The sequence shown here is derived from an EMBL/GenBank/DDBJ whole genome shotgun (WGS) entry which is preliminary data.</text>
</comment>